<dbReference type="Proteomes" id="UP001326715">
    <property type="component" value="Chromosome"/>
</dbReference>
<evidence type="ECO:0000256" key="5">
    <source>
        <dbReference type="ARBA" id="ARBA00023136"/>
    </source>
</evidence>
<feature type="transmembrane region" description="Helical" evidence="6">
    <location>
        <begin position="383"/>
        <end position="403"/>
    </location>
</feature>
<dbReference type="InterPro" id="IPR050833">
    <property type="entry name" value="Poly_Biosynth_Transport"/>
</dbReference>
<dbReference type="PANTHER" id="PTHR30250">
    <property type="entry name" value="PST FAMILY PREDICTED COLANIC ACID TRANSPORTER"/>
    <property type="match status" value="1"/>
</dbReference>
<dbReference type="Proteomes" id="UP000183788">
    <property type="component" value="Unassembled WGS sequence"/>
</dbReference>
<dbReference type="InterPro" id="IPR002797">
    <property type="entry name" value="Polysacc_synth"/>
</dbReference>
<feature type="transmembrane region" description="Helical" evidence="6">
    <location>
        <begin position="288"/>
        <end position="315"/>
    </location>
</feature>
<dbReference type="Pfam" id="PF01943">
    <property type="entry name" value="Polysacc_synt"/>
    <property type="match status" value="1"/>
</dbReference>
<dbReference type="PANTHER" id="PTHR30250:SF11">
    <property type="entry name" value="O-ANTIGEN TRANSPORTER-RELATED"/>
    <property type="match status" value="1"/>
</dbReference>
<evidence type="ECO:0000256" key="3">
    <source>
        <dbReference type="ARBA" id="ARBA00022692"/>
    </source>
</evidence>
<feature type="transmembrane region" description="Helical" evidence="6">
    <location>
        <begin position="167"/>
        <end position="190"/>
    </location>
</feature>
<accession>A0A1K1MRK7</accession>
<comment type="subcellular location">
    <subcellularLocation>
        <location evidence="1">Cell membrane</location>
        <topology evidence="1">Multi-pass membrane protein</topology>
    </subcellularLocation>
</comment>
<feature type="transmembrane region" description="Helical" evidence="6">
    <location>
        <begin position="321"/>
        <end position="342"/>
    </location>
</feature>
<proteinExistence type="predicted"/>
<feature type="transmembrane region" description="Helical" evidence="6">
    <location>
        <begin position="144"/>
        <end position="161"/>
    </location>
</feature>
<dbReference type="GO" id="GO:0005886">
    <property type="term" value="C:plasma membrane"/>
    <property type="evidence" value="ECO:0007669"/>
    <property type="project" value="UniProtKB-SubCell"/>
</dbReference>
<evidence type="ECO:0000256" key="4">
    <source>
        <dbReference type="ARBA" id="ARBA00022989"/>
    </source>
</evidence>
<dbReference type="EMBL" id="CP140154">
    <property type="protein sequence ID" value="WQG91455.1"/>
    <property type="molecule type" value="Genomic_DNA"/>
</dbReference>
<evidence type="ECO:0000256" key="2">
    <source>
        <dbReference type="ARBA" id="ARBA00022475"/>
    </source>
</evidence>
<keyword evidence="10" id="KW-1185">Reference proteome</keyword>
<dbReference type="STRING" id="1004.SAMN05661012_00820"/>
<gene>
    <name evidence="7" type="ORF">SAMN05661012_00820</name>
    <name evidence="8" type="ORF">SR876_08080</name>
</gene>
<keyword evidence="4 6" id="KW-1133">Transmembrane helix</keyword>
<dbReference type="OrthoDB" id="9815702at2"/>
<protein>
    <submittedName>
        <fullName evidence="8">Oligosaccharide flippase family protein</fullName>
    </submittedName>
    <submittedName>
        <fullName evidence="7">Polysaccharide transporter, PST family</fullName>
    </submittedName>
</protein>
<dbReference type="RefSeq" id="WP_072357321.1">
    <property type="nucleotide sequence ID" value="NZ_CP140154.1"/>
</dbReference>
<organism evidence="7 9">
    <name type="scientific">Chitinophaga sancti</name>
    <dbReference type="NCBI Taxonomy" id="1004"/>
    <lineage>
        <taxon>Bacteria</taxon>
        <taxon>Pseudomonadati</taxon>
        <taxon>Bacteroidota</taxon>
        <taxon>Chitinophagia</taxon>
        <taxon>Chitinophagales</taxon>
        <taxon>Chitinophagaceae</taxon>
        <taxon>Chitinophaga</taxon>
    </lineage>
</organism>
<feature type="transmembrane region" description="Helical" evidence="6">
    <location>
        <begin position="42"/>
        <end position="59"/>
    </location>
</feature>
<feature type="transmembrane region" description="Helical" evidence="6">
    <location>
        <begin position="7"/>
        <end position="30"/>
    </location>
</feature>
<keyword evidence="2" id="KW-1003">Cell membrane</keyword>
<evidence type="ECO:0000256" key="6">
    <source>
        <dbReference type="SAM" id="Phobius"/>
    </source>
</evidence>
<evidence type="ECO:0000313" key="8">
    <source>
        <dbReference type="EMBL" id="WQG91455.1"/>
    </source>
</evidence>
<evidence type="ECO:0000313" key="9">
    <source>
        <dbReference type="Proteomes" id="UP000183788"/>
    </source>
</evidence>
<reference evidence="7 9" key="1">
    <citation type="submission" date="2016-11" db="EMBL/GenBank/DDBJ databases">
        <authorList>
            <person name="Jaros S."/>
            <person name="Januszkiewicz K."/>
            <person name="Wedrychowicz H."/>
        </authorList>
    </citation>
    <scope>NUCLEOTIDE SEQUENCE [LARGE SCALE GENOMIC DNA]</scope>
    <source>
        <strain evidence="7 9">DSM 784</strain>
    </source>
</reference>
<evidence type="ECO:0000256" key="1">
    <source>
        <dbReference type="ARBA" id="ARBA00004651"/>
    </source>
</evidence>
<keyword evidence="3 6" id="KW-0812">Transmembrane</keyword>
<reference evidence="8 10" key="2">
    <citation type="submission" date="2023-11" db="EMBL/GenBank/DDBJ databases">
        <title>MicrobeMod: A computational toolkit for identifying prokaryotic methylation and restriction-modification with nanopore sequencing.</title>
        <authorList>
            <person name="Crits-Christoph A."/>
            <person name="Kang S.C."/>
            <person name="Lee H."/>
            <person name="Ostrov N."/>
        </authorList>
    </citation>
    <scope>NUCLEOTIDE SEQUENCE [LARGE SCALE GENOMIC DNA]</scope>
    <source>
        <strain evidence="8 10">ATCC 23090</strain>
    </source>
</reference>
<sequence length="407" mass="45749">MKKLVSEFLYLSLFQASNYILPLLTFPYLIRVFGLSVFGEYTVIQTVLTYFLILVDFGFNVTGVKNISQAATEEEQSKVFNTIMASKGLLIGISLLVLLVAGLFAPEVRNHFLAYLLAFPAVVGQAIFPIWFYQAIRKMKVATMINALIKIFFTGCIFLFIRRADQLATVFLFNSIGFLAGGIIAVIPVYTKYNLRFFAPSWQHVKADLGESWRIFLSRVFITLYSSTHVLVLAYFKTPFVVGQYSAADKVFRGLYNVSTPFTQVFFPMQAKLYKESMVAYIKESKKIFFILLSVCTAIGVGVFIAAPFIVKLVVGQENAVVLAVLRVFVLSVILYPFGAFFTNMLAIQNMNKVLLRAVTYSAVMNLVLVVPVIYYFSVIGLAWLSFATQLLIFLYKGLSLVADLKK</sequence>
<feature type="transmembrane region" description="Helical" evidence="6">
    <location>
        <begin position="88"/>
        <end position="106"/>
    </location>
</feature>
<name>A0A1K1MRK7_9BACT</name>
<evidence type="ECO:0000313" key="7">
    <source>
        <dbReference type="EMBL" id="SFW25810.1"/>
    </source>
</evidence>
<evidence type="ECO:0000313" key="10">
    <source>
        <dbReference type="Proteomes" id="UP001326715"/>
    </source>
</evidence>
<dbReference type="EMBL" id="FPIZ01000002">
    <property type="protein sequence ID" value="SFW25810.1"/>
    <property type="molecule type" value="Genomic_DNA"/>
</dbReference>
<feature type="transmembrane region" description="Helical" evidence="6">
    <location>
        <begin position="112"/>
        <end position="132"/>
    </location>
</feature>
<keyword evidence="5 6" id="KW-0472">Membrane</keyword>
<dbReference type="AlphaFoldDB" id="A0A1K1MRK7"/>
<feature type="transmembrane region" description="Helical" evidence="6">
    <location>
        <begin position="354"/>
        <end position="377"/>
    </location>
</feature>